<dbReference type="GO" id="GO:0006508">
    <property type="term" value="P:proteolysis"/>
    <property type="evidence" value="ECO:0007669"/>
    <property type="project" value="UniProtKB-KW"/>
</dbReference>
<keyword evidence="17" id="KW-1185">Reference proteome</keyword>
<evidence type="ECO:0000256" key="8">
    <source>
        <dbReference type="ARBA" id="ARBA00022801"/>
    </source>
</evidence>
<dbReference type="EC" id="3.4.11.2" evidence="4"/>
<dbReference type="Gene3D" id="1.10.390.10">
    <property type="entry name" value="Neutral Protease Domain 2"/>
    <property type="match status" value="1"/>
</dbReference>
<keyword evidence="7" id="KW-0479">Metal-binding</keyword>
<dbReference type="PANTHER" id="PTHR11533">
    <property type="entry name" value="PROTEASE M1 ZINC METALLOPROTEASE"/>
    <property type="match status" value="1"/>
</dbReference>
<dbReference type="InterPro" id="IPR045357">
    <property type="entry name" value="Aminopeptidase_N-like_N"/>
</dbReference>
<dbReference type="Pfam" id="PF17900">
    <property type="entry name" value="Peptidase_M1_N"/>
    <property type="match status" value="1"/>
</dbReference>
<comment type="caution">
    <text evidence="16">The sequence shown here is derived from an EMBL/GenBank/DDBJ whole genome shotgun (WGS) entry which is preliminary data.</text>
</comment>
<evidence type="ECO:0000256" key="9">
    <source>
        <dbReference type="ARBA" id="ARBA00022833"/>
    </source>
</evidence>
<keyword evidence="10" id="KW-0482">Metalloprotease</keyword>
<evidence type="ECO:0000259" key="15">
    <source>
        <dbReference type="Pfam" id="PF17900"/>
    </source>
</evidence>
<dbReference type="GO" id="GO:0008237">
    <property type="term" value="F:metallopeptidase activity"/>
    <property type="evidence" value="ECO:0007669"/>
    <property type="project" value="UniProtKB-KW"/>
</dbReference>
<dbReference type="InterPro" id="IPR027268">
    <property type="entry name" value="Peptidase_M4/M1_CTD_sf"/>
</dbReference>
<name>A0A2S6GUC1_9PSEU</name>
<evidence type="ECO:0000256" key="12">
    <source>
        <dbReference type="ARBA" id="ARBA00031533"/>
    </source>
</evidence>
<evidence type="ECO:0000256" key="6">
    <source>
        <dbReference type="ARBA" id="ARBA00022670"/>
    </source>
</evidence>
<evidence type="ECO:0000259" key="14">
    <source>
        <dbReference type="Pfam" id="PF01433"/>
    </source>
</evidence>
<keyword evidence="6" id="KW-0645">Protease</keyword>
<evidence type="ECO:0000256" key="7">
    <source>
        <dbReference type="ARBA" id="ARBA00022723"/>
    </source>
</evidence>
<feature type="domain" description="Peptidase M1 membrane alanine aminopeptidase" evidence="14">
    <location>
        <begin position="316"/>
        <end position="459"/>
    </location>
</feature>
<sequence>MRKTVRASSGLTLACVASVLLTSVASAAPTPGAPSAGDPYYPGAGNGGYDVSHYDIRLTYQPATDLLSGTTTISAVTTQELSRFNLDFGLKVNSVLVDNAPATFAANTDGHGELVVTPARPLPKGKQVTVAVAYADKPSTVKIDGQTGWVKTPDGALAVNEPQVSAWWYPGNDHPTDKATFDVSVEVPDDVSALSNGALVRTTKNRAGWTRWSWRSTQPQATYLTSLEVGKFEVLRQTTPDGQPFITAYDVDLGESLGAAKASIERTPEVNAFLATQFGPYPFEAQGGVVTDGQTFSLENQTRPVYGARNFIYGANTSLIAHENAHQWFGDSVAVGRWSDIWLNEGFATYAQYLWSEHVGEGTADELAQYTYDRIPASDPFWQVLPGDPGADRQFDNAVYDRGALTLHTLRKTVGDQAFFQILQRWTAAKKGSTGRITEFIALAEQVSGKPLHALFQTWLYTAGKPAVGPNGATLAAKTLVEPKSFKQIQQAHHEGH</sequence>
<dbReference type="RefSeq" id="WP_104478412.1">
    <property type="nucleotide sequence ID" value="NZ_CP154825.1"/>
</dbReference>
<dbReference type="InterPro" id="IPR001930">
    <property type="entry name" value="Peptidase_M1"/>
</dbReference>
<dbReference type="AlphaFoldDB" id="A0A2S6GUC1"/>
<dbReference type="PANTHER" id="PTHR11533:SF297">
    <property type="entry name" value="AMINOPEPTIDASE N"/>
    <property type="match status" value="1"/>
</dbReference>
<evidence type="ECO:0000256" key="1">
    <source>
        <dbReference type="ARBA" id="ARBA00000098"/>
    </source>
</evidence>
<evidence type="ECO:0000313" key="17">
    <source>
        <dbReference type="Proteomes" id="UP000239203"/>
    </source>
</evidence>
<evidence type="ECO:0000256" key="2">
    <source>
        <dbReference type="ARBA" id="ARBA00001947"/>
    </source>
</evidence>
<comment type="similarity">
    <text evidence="3">Belongs to the peptidase M1 family.</text>
</comment>
<evidence type="ECO:0000256" key="10">
    <source>
        <dbReference type="ARBA" id="ARBA00023049"/>
    </source>
</evidence>
<keyword evidence="8" id="KW-0378">Hydrolase</keyword>
<dbReference type="Pfam" id="PF01433">
    <property type="entry name" value="Peptidase_M1"/>
    <property type="match status" value="1"/>
</dbReference>
<feature type="domain" description="Aminopeptidase N-like N-terminal" evidence="15">
    <location>
        <begin position="52"/>
        <end position="224"/>
    </location>
</feature>
<dbReference type="EMBL" id="PTIX01000004">
    <property type="protein sequence ID" value="PPK68845.1"/>
    <property type="molecule type" value="Genomic_DNA"/>
</dbReference>
<feature type="chain" id="PRO_5015660421" description="Aminopeptidase N" evidence="13">
    <location>
        <begin position="28"/>
        <end position="497"/>
    </location>
</feature>
<dbReference type="InterPro" id="IPR042097">
    <property type="entry name" value="Aminopeptidase_N-like_N_sf"/>
</dbReference>
<dbReference type="OrthoDB" id="100605at2"/>
<dbReference type="GO" id="GO:0008270">
    <property type="term" value="F:zinc ion binding"/>
    <property type="evidence" value="ECO:0007669"/>
    <property type="project" value="InterPro"/>
</dbReference>
<comment type="catalytic activity">
    <reaction evidence="1">
        <text>Release of an N-terminal amino acid, Xaa-|-Yaa- from a peptide, amide or arylamide. Xaa is preferably Ala, but may be most amino acids including Pro (slow action). When a terminal hydrophobic residue is followed by a prolyl residue, the two may be released as an intact Xaa-Pro dipeptide.</text>
        <dbReference type="EC" id="3.4.11.2"/>
    </reaction>
</comment>
<dbReference type="Proteomes" id="UP000239203">
    <property type="component" value="Unassembled WGS sequence"/>
</dbReference>
<reference evidence="16 17" key="1">
    <citation type="submission" date="2018-02" db="EMBL/GenBank/DDBJ databases">
        <title>Genomic Encyclopedia of Archaeal and Bacterial Type Strains, Phase II (KMG-II): from individual species to whole genera.</title>
        <authorList>
            <person name="Goeker M."/>
        </authorList>
    </citation>
    <scope>NUCLEOTIDE SEQUENCE [LARGE SCALE GENOMIC DNA]</scope>
    <source>
        <strain evidence="16 17">YU 961-1</strain>
    </source>
</reference>
<dbReference type="InterPro" id="IPR050344">
    <property type="entry name" value="Peptidase_M1_aminopeptidases"/>
</dbReference>
<proteinExistence type="inferred from homology"/>
<evidence type="ECO:0000256" key="4">
    <source>
        <dbReference type="ARBA" id="ARBA00012564"/>
    </source>
</evidence>
<evidence type="ECO:0000256" key="13">
    <source>
        <dbReference type="SAM" id="SignalP"/>
    </source>
</evidence>
<evidence type="ECO:0000256" key="3">
    <source>
        <dbReference type="ARBA" id="ARBA00010136"/>
    </source>
</evidence>
<keyword evidence="13" id="KW-0732">Signal</keyword>
<dbReference type="SUPFAM" id="SSF63737">
    <property type="entry name" value="Leukotriene A4 hydrolase N-terminal domain"/>
    <property type="match status" value="1"/>
</dbReference>
<dbReference type="Gene3D" id="2.60.40.1730">
    <property type="entry name" value="tricorn interacting facor f3 domain"/>
    <property type="match status" value="1"/>
</dbReference>
<keyword evidence="9" id="KW-0862">Zinc</keyword>
<evidence type="ECO:0000256" key="11">
    <source>
        <dbReference type="ARBA" id="ARBA00029811"/>
    </source>
</evidence>
<accession>A0A2S6GUC1</accession>
<dbReference type="InterPro" id="IPR014782">
    <property type="entry name" value="Peptidase_M1_dom"/>
</dbReference>
<dbReference type="SUPFAM" id="SSF55486">
    <property type="entry name" value="Metalloproteases ('zincins'), catalytic domain"/>
    <property type="match status" value="1"/>
</dbReference>
<dbReference type="GO" id="GO:0016285">
    <property type="term" value="F:alanyl aminopeptidase activity"/>
    <property type="evidence" value="ECO:0007669"/>
    <property type="project" value="UniProtKB-EC"/>
</dbReference>
<organism evidence="16 17">
    <name type="scientific">Actinokineospora auranticolor</name>
    <dbReference type="NCBI Taxonomy" id="155976"/>
    <lineage>
        <taxon>Bacteria</taxon>
        <taxon>Bacillati</taxon>
        <taxon>Actinomycetota</taxon>
        <taxon>Actinomycetes</taxon>
        <taxon>Pseudonocardiales</taxon>
        <taxon>Pseudonocardiaceae</taxon>
        <taxon>Actinokineospora</taxon>
    </lineage>
</organism>
<dbReference type="PRINTS" id="PR00756">
    <property type="entry name" value="ALADIPTASE"/>
</dbReference>
<feature type="signal peptide" evidence="13">
    <location>
        <begin position="1"/>
        <end position="27"/>
    </location>
</feature>
<evidence type="ECO:0000313" key="16">
    <source>
        <dbReference type="EMBL" id="PPK68845.1"/>
    </source>
</evidence>
<evidence type="ECO:0000256" key="5">
    <source>
        <dbReference type="ARBA" id="ARBA00015611"/>
    </source>
</evidence>
<dbReference type="CDD" id="cd09603">
    <property type="entry name" value="M1_APN_like"/>
    <property type="match status" value="1"/>
</dbReference>
<protein>
    <recommendedName>
        <fullName evidence="5">Aminopeptidase N</fullName>
        <ecNumber evidence="4">3.4.11.2</ecNumber>
    </recommendedName>
    <alternativeName>
        <fullName evidence="11">Alanine aminopeptidase</fullName>
    </alternativeName>
    <alternativeName>
        <fullName evidence="12">Lysyl aminopeptidase</fullName>
    </alternativeName>
</protein>
<gene>
    <name evidence="16" type="ORF">CLV40_10489</name>
</gene>
<comment type="cofactor">
    <cofactor evidence="2">
        <name>Zn(2+)</name>
        <dbReference type="ChEBI" id="CHEBI:29105"/>
    </cofactor>
</comment>